<dbReference type="EMBL" id="CDPU01000017">
    <property type="protein sequence ID" value="CEO50098.1"/>
    <property type="molecule type" value="Genomic_DNA"/>
</dbReference>
<name>A0A0B7JYB0_BIOOC</name>
<reference evidence="2" key="2">
    <citation type="submission" date="2020-10" db="EMBL/GenBank/DDBJ databases">
        <title>High-Quality Genome Resource of Clonostachys rosea strain S41 by Oxford Nanopore Long-Read Sequencing.</title>
        <authorList>
            <person name="Wang H."/>
        </authorList>
    </citation>
    <scope>NUCLEOTIDE SEQUENCE</scope>
    <source>
        <strain evidence="2">S41</strain>
    </source>
</reference>
<dbReference type="EMBL" id="JADCTT010000002">
    <property type="protein sequence ID" value="KAF9757963.1"/>
    <property type="molecule type" value="Genomic_DNA"/>
</dbReference>
<organism evidence="1">
    <name type="scientific">Bionectria ochroleuca</name>
    <name type="common">Gliocladium roseum</name>
    <dbReference type="NCBI Taxonomy" id="29856"/>
    <lineage>
        <taxon>Eukaryota</taxon>
        <taxon>Fungi</taxon>
        <taxon>Dikarya</taxon>
        <taxon>Ascomycota</taxon>
        <taxon>Pezizomycotina</taxon>
        <taxon>Sordariomycetes</taxon>
        <taxon>Hypocreomycetidae</taxon>
        <taxon>Hypocreales</taxon>
        <taxon>Bionectriaceae</taxon>
        <taxon>Clonostachys</taxon>
    </lineage>
</organism>
<sequence>MARCFLVGMFENHHRNSPVRWIAMKKFIHLLLQEIRPRAGHHDTVPQPSAKPQHLVSTSVVGIADFKLHTPQVADSLGVRGWNWGNWWLEAFLDCLVISPDGL</sequence>
<reference evidence="1" key="1">
    <citation type="submission" date="2015-01" db="EMBL/GenBank/DDBJ databases">
        <authorList>
            <person name="Durling Mikael"/>
        </authorList>
    </citation>
    <scope>NUCLEOTIDE SEQUENCE</scope>
</reference>
<proteinExistence type="predicted"/>
<gene>
    <name evidence="1" type="ORF">BN869_000006155_1</name>
    <name evidence="2" type="ORF">IM811_008907</name>
</gene>
<evidence type="ECO:0000313" key="1">
    <source>
        <dbReference type="EMBL" id="CEO50098.1"/>
    </source>
</evidence>
<dbReference type="Proteomes" id="UP000616885">
    <property type="component" value="Unassembled WGS sequence"/>
</dbReference>
<accession>A0A0B7JYB0</accession>
<dbReference type="AlphaFoldDB" id="A0A0B7JYB0"/>
<protein>
    <submittedName>
        <fullName evidence="1">Uncharacterized protein</fullName>
    </submittedName>
</protein>
<evidence type="ECO:0000313" key="2">
    <source>
        <dbReference type="EMBL" id="KAF9757963.1"/>
    </source>
</evidence>